<keyword evidence="2" id="KW-1185">Reference proteome</keyword>
<evidence type="ECO:0000313" key="1">
    <source>
        <dbReference type="EMBL" id="GIY95963.1"/>
    </source>
</evidence>
<reference evidence="1 2" key="1">
    <citation type="submission" date="2021-06" db="EMBL/GenBank/DDBJ databases">
        <title>Caerostris extrusa draft genome.</title>
        <authorList>
            <person name="Kono N."/>
            <person name="Arakawa K."/>
        </authorList>
    </citation>
    <scope>NUCLEOTIDE SEQUENCE [LARGE SCALE GENOMIC DNA]</scope>
</reference>
<dbReference type="AlphaFoldDB" id="A0AAV4XNJ5"/>
<organism evidence="1 2">
    <name type="scientific">Caerostris extrusa</name>
    <name type="common">Bark spider</name>
    <name type="synonym">Caerostris bankana</name>
    <dbReference type="NCBI Taxonomy" id="172846"/>
    <lineage>
        <taxon>Eukaryota</taxon>
        <taxon>Metazoa</taxon>
        <taxon>Ecdysozoa</taxon>
        <taxon>Arthropoda</taxon>
        <taxon>Chelicerata</taxon>
        <taxon>Arachnida</taxon>
        <taxon>Araneae</taxon>
        <taxon>Araneomorphae</taxon>
        <taxon>Entelegynae</taxon>
        <taxon>Araneoidea</taxon>
        <taxon>Araneidae</taxon>
        <taxon>Caerostris</taxon>
    </lineage>
</organism>
<comment type="caution">
    <text evidence="1">The sequence shown here is derived from an EMBL/GenBank/DDBJ whole genome shotgun (WGS) entry which is preliminary data.</text>
</comment>
<name>A0AAV4XNJ5_CAEEX</name>
<feature type="non-terminal residue" evidence="1">
    <location>
        <position position="79"/>
    </location>
</feature>
<dbReference type="Proteomes" id="UP001054945">
    <property type="component" value="Unassembled WGS sequence"/>
</dbReference>
<accession>A0AAV4XNJ5</accession>
<proteinExistence type="predicted"/>
<protein>
    <submittedName>
        <fullName evidence="1">Uncharacterized protein</fullName>
    </submittedName>
</protein>
<gene>
    <name evidence="1" type="ORF">CEXT_256061</name>
</gene>
<evidence type="ECO:0000313" key="2">
    <source>
        <dbReference type="Proteomes" id="UP001054945"/>
    </source>
</evidence>
<dbReference type="EMBL" id="BPLR01000601">
    <property type="protein sequence ID" value="GIY95963.1"/>
    <property type="molecule type" value="Genomic_DNA"/>
</dbReference>
<sequence>MQIEELSFRQRKTLIITRGRLVYPITYQLQELKALLGRPDLSKPCREINSSLFPYTEVQYEDINKVFIMMSKNLLGKFG</sequence>